<evidence type="ECO:0000313" key="8">
    <source>
        <dbReference type="Proteomes" id="UP000345527"/>
    </source>
</evidence>
<dbReference type="InterPro" id="IPR028082">
    <property type="entry name" value="Peripla_BP_I"/>
</dbReference>
<gene>
    <name evidence="7" type="ORF">EM848_02290</name>
    <name evidence="6" type="ORF">EMO90_04270</name>
</gene>
<dbReference type="RefSeq" id="WP_150353392.1">
    <property type="nucleotide sequence ID" value="NZ_RZNZ01000004.1"/>
</dbReference>
<evidence type="ECO:0000313" key="7">
    <source>
        <dbReference type="EMBL" id="KAA8824321.1"/>
    </source>
</evidence>
<dbReference type="PANTHER" id="PTHR30146:SF153">
    <property type="entry name" value="LACTOSE OPERON REPRESSOR"/>
    <property type="match status" value="1"/>
</dbReference>
<keyword evidence="3" id="KW-0804">Transcription</keyword>
<dbReference type="Proteomes" id="UP000345527">
    <property type="component" value="Unassembled WGS sequence"/>
</dbReference>
<dbReference type="Gene3D" id="1.10.260.40">
    <property type="entry name" value="lambda repressor-like DNA-binding domains"/>
    <property type="match status" value="1"/>
</dbReference>
<dbReference type="InterPro" id="IPR046335">
    <property type="entry name" value="LacI/GalR-like_sensor"/>
</dbReference>
<sequence>MTSGNGGNGGRRVILRDVAERAGVSIATVSKVANGRGEVSRDTRNRVERAMADLGYFQSSPHKAGSSPLIEVAFHHFDTVWTLDIMRGIAGPTQSAGVRSVVSLLDCDDAQMTAWVEEVVARRPIGVIVVFSKPTESLGRRFASRNIPCVFIDPLGNPESGIMSVQSDNWSGGLYAGRHLLALGHRRIATITGPGNAMCANARLAGFRSAFTEFDASFDPTMVRHGEFTADSGERLARELLDGDAMRADRRPTAIFAQSDEIALGVYRAAAALDLRIPDDLSVVGFDDVRTSITLMPALTTVSQPLARMGEAAARMVMERRSPDADPRVILPTELVVRTSTAAPGDQAPSRADSLGAKTLAMTS</sequence>
<evidence type="ECO:0000313" key="9">
    <source>
        <dbReference type="Proteomes" id="UP000374630"/>
    </source>
</evidence>
<keyword evidence="1" id="KW-0805">Transcription regulation</keyword>
<feature type="region of interest" description="Disordered" evidence="4">
    <location>
        <begin position="341"/>
        <end position="364"/>
    </location>
</feature>
<name>A0A5J5DWX4_9BIFI</name>
<dbReference type="EMBL" id="RZOA01000003">
    <property type="protein sequence ID" value="KAA8824321.1"/>
    <property type="molecule type" value="Genomic_DNA"/>
</dbReference>
<accession>A0A5J5DWX4</accession>
<dbReference type="InterPro" id="IPR010982">
    <property type="entry name" value="Lambda_DNA-bd_dom_sf"/>
</dbReference>
<evidence type="ECO:0000256" key="2">
    <source>
        <dbReference type="ARBA" id="ARBA00023125"/>
    </source>
</evidence>
<dbReference type="OrthoDB" id="3227375at2"/>
<dbReference type="GO" id="GO:0000976">
    <property type="term" value="F:transcription cis-regulatory region binding"/>
    <property type="evidence" value="ECO:0007669"/>
    <property type="project" value="TreeGrafter"/>
</dbReference>
<dbReference type="GO" id="GO:0003700">
    <property type="term" value="F:DNA-binding transcription factor activity"/>
    <property type="evidence" value="ECO:0007669"/>
    <property type="project" value="TreeGrafter"/>
</dbReference>
<evidence type="ECO:0000256" key="3">
    <source>
        <dbReference type="ARBA" id="ARBA00023163"/>
    </source>
</evidence>
<evidence type="ECO:0000259" key="5">
    <source>
        <dbReference type="PROSITE" id="PS50932"/>
    </source>
</evidence>
<organism evidence="7 8">
    <name type="scientific">Bifidobacterium vespertilionis</name>
    <dbReference type="NCBI Taxonomy" id="2562524"/>
    <lineage>
        <taxon>Bacteria</taxon>
        <taxon>Bacillati</taxon>
        <taxon>Actinomycetota</taxon>
        <taxon>Actinomycetes</taxon>
        <taxon>Bifidobacteriales</taxon>
        <taxon>Bifidobacteriaceae</taxon>
        <taxon>Bifidobacterium</taxon>
    </lineage>
</organism>
<dbReference type="AlphaFoldDB" id="A0A5J5DWX4"/>
<dbReference type="PANTHER" id="PTHR30146">
    <property type="entry name" value="LACI-RELATED TRANSCRIPTIONAL REPRESSOR"/>
    <property type="match status" value="1"/>
</dbReference>
<dbReference type="PROSITE" id="PS50932">
    <property type="entry name" value="HTH_LACI_2"/>
    <property type="match status" value="1"/>
</dbReference>
<evidence type="ECO:0000256" key="1">
    <source>
        <dbReference type="ARBA" id="ARBA00023015"/>
    </source>
</evidence>
<dbReference type="SUPFAM" id="SSF53822">
    <property type="entry name" value="Periplasmic binding protein-like I"/>
    <property type="match status" value="1"/>
</dbReference>
<dbReference type="Gene3D" id="3.40.50.2300">
    <property type="match status" value="2"/>
</dbReference>
<dbReference type="InterPro" id="IPR000843">
    <property type="entry name" value="HTH_LacI"/>
</dbReference>
<feature type="domain" description="HTH lacI-type" evidence="5">
    <location>
        <begin position="13"/>
        <end position="67"/>
    </location>
</feature>
<protein>
    <submittedName>
        <fullName evidence="7">LacI family transcriptional regulator</fullName>
    </submittedName>
</protein>
<dbReference type="CDD" id="cd01392">
    <property type="entry name" value="HTH_LacI"/>
    <property type="match status" value="1"/>
</dbReference>
<dbReference type="Proteomes" id="UP000374630">
    <property type="component" value="Unassembled WGS sequence"/>
</dbReference>
<dbReference type="SMART" id="SM00354">
    <property type="entry name" value="HTH_LACI"/>
    <property type="match status" value="1"/>
</dbReference>
<dbReference type="Pfam" id="PF00356">
    <property type="entry name" value="LacI"/>
    <property type="match status" value="1"/>
</dbReference>
<dbReference type="SUPFAM" id="SSF47413">
    <property type="entry name" value="lambda repressor-like DNA-binding domains"/>
    <property type="match status" value="1"/>
</dbReference>
<evidence type="ECO:0000313" key="6">
    <source>
        <dbReference type="EMBL" id="KAA8821376.1"/>
    </source>
</evidence>
<reference evidence="8 9" key="1">
    <citation type="journal article" date="2019" name="Syst. Appl. Microbiol.">
        <title>Characterization of Bifidobacterium species in feaces of the Egyptian fruit bat: Description of B. vespertilionis sp. nov. and B. rousetti sp. nov.</title>
        <authorList>
            <person name="Modesto M."/>
            <person name="Satti M."/>
            <person name="Watanabe K."/>
            <person name="Puglisi E."/>
            <person name="Morelli L."/>
            <person name="Huang C.-H."/>
            <person name="Liou J.-S."/>
            <person name="Miyashita M."/>
            <person name="Tamura T."/>
            <person name="Saito S."/>
            <person name="Mori K."/>
            <person name="Huang L."/>
            <person name="Sciavilla P."/>
            <person name="Sandri C."/>
            <person name="Spiezio C."/>
            <person name="Vitali F."/>
            <person name="Cavalieri D."/>
            <person name="Perpetuini G."/>
            <person name="Tofalo R."/>
            <person name="Bonetti A."/>
            <person name="Arita M."/>
            <person name="Mattarelli P."/>
        </authorList>
    </citation>
    <scope>NUCLEOTIDE SEQUENCE [LARGE SCALE GENOMIC DNA]</scope>
    <source>
        <strain evidence="6 9">RST16</strain>
        <strain evidence="7 8">RST8</strain>
    </source>
</reference>
<proteinExistence type="predicted"/>
<comment type="caution">
    <text evidence="7">The sequence shown here is derived from an EMBL/GenBank/DDBJ whole genome shotgun (WGS) entry which is preliminary data.</text>
</comment>
<dbReference type="Pfam" id="PF13377">
    <property type="entry name" value="Peripla_BP_3"/>
    <property type="match status" value="1"/>
</dbReference>
<keyword evidence="2" id="KW-0238">DNA-binding</keyword>
<keyword evidence="9" id="KW-1185">Reference proteome</keyword>
<evidence type="ECO:0000256" key="4">
    <source>
        <dbReference type="SAM" id="MobiDB-lite"/>
    </source>
</evidence>
<dbReference type="EMBL" id="RZNZ01000004">
    <property type="protein sequence ID" value="KAA8821376.1"/>
    <property type="molecule type" value="Genomic_DNA"/>
</dbReference>